<gene>
    <name evidence="1" type="ORF">SAMN05216186_11466</name>
</gene>
<sequence length="59" mass="6470">MKTEVIQLKGDQLPDVWRPAWEVCWAIVMDGSLMAGPYASEEEARASLAQSSVFSVDLG</sequence>
<dbReference type="EMBL" id="FNFD01000014">
    <property type="protein sequence ID" value="SDL06351.1"/>
    <property type="molecule type" value="Genomic_DNA"/>
</dbReference>
<dbReference type="RefSeq" id="WP_084337999.1">
    <property type="nucleotide sequence ID" value="NZ_CBKZNZ010000041.1"/>
</dbReference>
<evidence type="ECO:0000313" key="2">
    <source>
        <dbReference type="Proteomes" id="UP000198706"/>
    </source>
</evidence>
<organism evidence="1 2">
    <name type="scientific">Pseudomonas indica</name>
    <dbReference type="NCBI Taxonomy" id="137658"/>
    <lineage>
        <taxon>Bacteria</taxon>
        <taxon>Pseudomonadati</taxon>
        <taxon>Pseudomonadota</taxon>
        <taxon>Gammaproteobacteria</taxon>
        <taxon>Pseudomonadales</taxon>
        <taxon>Pseudomonadaceae</taxon>
        <taxon>Pseudomonas</taxon>
    </lineage>
</organism>
<dbReference type="AlphaFoldDB" id="A0A1G9H0D8"/>
<dbReference type="Proteomes" id="UP000198706">
    <property type="component" value="Unassembled WGS sequence"/>
</dbReference>
<name>A0A1G9H0D8_9PSED</name>
<protein>
    <submittedName>
        <fullName evidence="1">Uncharacterized protein</fullName>
    </submittedName>
</protein>
<evidence type="ECO:0000313" key="1">
    <source>
        <dbReference type="EMBL" id="SDL06351.1"/>
    </source>
</evidence>
<proteinExistence type="predicted"/>
<dbReference type="OrthoDB" id="6903160at2"/>
<accession>A0A1G9H0D8</accession>
<reference evidence="1 2" key="1">
    <citation type="submission" date="2016-10" db="EMBL/GenBank/DDBJ databases">
        <authorList>
            <person name="de Groot N.N."/>
        </authorList>
    </citation>
    <scope>NUCLEOTIDE SEQUENCE [LARGE SCALE GENOMIC DNA]</scope>
    <source>
        <strain evidence="1 2">JCM 21544</strain>
    </source>
</reference>
<keyword evidence="2" id="KW-1185">Reference proteome</keyword>